<dbReference type="InterPro" id="IPR036388">
    <property type="entry name" value="WH-like_DNA-bd_sf"/>
</dbReference>
<dbReference type="PRINTS" id="PR00598">
    <property type="entry name" value="HTHMARR"/>
</dbReference>
<sequence length="132" mass="14764">MQSQYDAILADHQLSESKFIILMFLRQAPNQQLTPSEIASKLGATKATVTKLLNRMNEKGLIEKLHSSSDKRSLNIKLTAMGQSKLSEFLPFNFGSVDTLMEDLSADEVNQFSMLLDKIKTGTKKLSDKRGK</sequence>
<evidence type="ECO:0000313" key="3">
    <source>
        <dbReference type="EMBL" id="AEV94398.1"/>
    </source>
</evidence>
<dbReference type="Gene3D" id="1.10.10.10">
    <property type="entry name" value="Winged helix-like DNA-binding domain superfamily/Winged helix DNA-binding domain"/>
    <property type="match status" value="1"/>
</dbReference>
<dbReference type="InterPro" id="IPR000835">
    <property type="entry name" value="HTH_MarR-typ"/>
</dbReference>
<organism evidence="3 4">
    <name type="scientific">Pediococcus claussenii (strain ATCC BAA-344 / DSM 14800 / JCM 18046 / KCTC 3811 / LMG 21948 / P06)</name>
    <dbReference type="NCBI Taxonomy" id="701521"/>
    <lineage>
        <taxon>Bacteria</taxon>
        <taxon>Bacillati</taxon>
        <taxon>Bacillota</taxon>
        <taxon>Bacilli</taxon>
        <taxon>Lactobacillales</taxon>
        <taxon>Lactobacillaceae</taxon>
        <taxon>Pediococcus</taxon>
    </lineage>
</organism>
<evidence type="ECO:0000313" key="4">
    <source>
        <dbReference type="Proteomes" id="UP000005444"/>
    </source>
</evidence>
<accession>G8PED7</accession>
<keyword evidence="4" id="KW-1185">Reference proteome</keyword>
<dbReference type="SMART" id="SM00347">
    <property type="entry name" value="HTH_MARR"/>
    <property type="match status" value="1"/>
</dbReference>
<dbReference type="Proteomes" id="UP000005444">
    <property type="component" value="Chromosome"/>
</dbReference>
<dbReference type="CDD" id="cd00090">
    <property type="entry name" value="HTH_ARSR"/>
    <property type="match status" value="1"/>
</dbReference>
<dbReference type="PANTHER" id="PTHR33164:SF43">
    <property type="entry name" value="HTH-TYPE TRANSCRIPTIONAL REPRESSOR YETL"/>
    <property type="match status" value="1"/>
</dbReference>
<proteinExistence type="predicted"/>
<dbReference type="PROSITE" id="PS50995">
    <property type="entry name" value="HTH_MARR_2"/>
    <property type="match status" value="1"/>
</dbReference>
<dbReference type="PATRIC" id="fig|701521.8.peg.61"/>
<dbReference type="SUPFAM" id="SSF46785">
    <property type="entry name" value="Winged helix' DNA-binding domain"/>
    <property type="match status" value="1"/>
</dbReference>
<gene>
    <name evidence="3" type="ordered locus">PECL_70</name>
</gene>
<dbReference type="AlphaFoldDB" id="G8PED7"/>
<reference evidence="3 4" key="1">
    <citation type="journal article" date="2012" name="J. Bacteriol.">
        <title>Complete Genome Sequence of the Beer Spoilage Organism Pediococcus claussenii ATCC BAA-344T.</title>
        <authorList>
            <person name="Pittet V."/>
            <person name="Abegunde T."/>
            <person name="Marfleet T."/>
            <person name="Haakensen M."/>
            <person name="Morrow K."/>
            <person name="Jayaprakash T."/>
            <person name="Schroeder K."/>
            <person name="Trost B."/>
            <person name="Byrns S."/>
            <person name="Bergsveinson J."/>
            <person name="Kusalik A."/>
            <person name="Ziola B."/>
        </authorList>
    </citation>
    <scope>NUCLEOTIDE SEQUENCE [LARGE SCALE GENOMIC DNA]</scope>
    <source>
        <strain evidence="3 4">ATCC BAA-344</strain>
    </source>
</reference>
<dbReference type="GO" id="GO:0006950">
    <property type="term" value="P:response to stress"/>
    <property type="evidence" value="ECO:0007669"/>
    <property type="project" value="TreeGrafter"/>
</dbReference>
<dbReference type="KEGG" id="pce:PECL_70"/>
<dbReference type="GO" id="GO:0003700">
    <property type="term" value="F:DNA-binding transcription factor activity"/>
    <property type="evidence" value="ECO:0007669"/>
    <property type="project" value="InterPro"/>
</dbReference>
<evidence type="ECO:0000256" key="1">
    <source>
        <dbReference type="ARBA" id="ARBA00023125"/>
    </source>
</evidence>
<dbReference type="PANTHER" id="PTHR33164">
    <property type="entry name" value="TRANSCRIPTIONAL REGULATOR, MARR FAMILY"/>
    <property type="match status" value="1"/>
</dbReference>
<dbReference type="InterPro" id="IPR011991">
    <property type="entry name" value="ArsR-like_HTH"/>
</dbReference>
<feature type="domain" description="HTH marR-type" evidence="2">
    <location>
        <begin position="1"/>
        <end position="121"/>
    </location>
</feature>
<name>G8PED7_PEDCP</name>
<dbReference type="EMBL" id="CP003137">
    <property type="protein sequence ID" value="AEV94398.1"/>
    <property type="molecule type" value="Genomic_DNA"/>
</dbReference>
<dbReference type="InterPro" id="IPR039422">
    <property type="entry name" value="MarR/SlyA-like"/>
</dbReference>
<dbReference type="Pfam" id="PF12802">
    <property type="entry name" value="MarR_2"/>
    <property type="match status" value="1"/>
</dbReference>
<evidence type="ECO:0000259" key="2">
    <source>
        <dbReference type="PROSITE" id="PS50995"/>
    </source>
</evidence>
<dbReference type="STRING" id="701521.PECL_70"/>
<dbReference type="HOGENOM" id="CLU_083287_27_3_9"/>
<dbReference type="InterPro" id="IPR036390">
    <property type="entry name" value="WH_DNA-bd_sf"/>
</dbReference>
<keyword evidence="1" id="KW-0238">DNA-binding</keyword>
<dbReference type="eggNOG" id="COG1846">
    <property type="taxonomic scope" value="Bacteria"/>
</dbReference>
<dbReference type="GO" id="GO:0003677">
    <property type="term" value="F:DNA binding"/>
    <property type="evidence" value="ECO:0007669"/>
    <property type="project" value="UniProtKB-KW"/>
</dbReference>
<protein>
    <submittedName>
        <fullName evidence="3">Iron dependent repressor, marR family</fullName>
    </submittedName>
</protein>